<sequence length="170" mass="17939">MASSMFCSTRVAHLSHEMKTARVSIELRRPARIRSRRSSREELLDDSRSRKETEFNRQQLSDSVLVSPKGSTGSVSDIEPIVACTSVNTLPTFGIACAAAIDGQSSDTNEGSAVGIPGSWSCAASVALRLLAEKGGLVTARSAAAIVYVSQGCLEQTESKGFTDLNAATA</sequence>
<reference evidence="2" key="1">
    <citation type="submission" date="2022-07" db="EMBL/GenBank/DDBJ databases">
        <title>Taxonomy of Aspergillus series Nigri: significant species reduction supported by multi-species coalescent approaches.</title>
        <authorList>
            <person name="Bian C."/>
            <person name="Kusuya Y."/>
            <person name="Sklenar F."/>
            <person name="D'hooge E."/>
            <person name="Yaguchi T."/>
            <person name="Takahashi H."/>
            <person name="Hubka V."/>
        </authorList>
    </citation>
    <scope>NUCLEOTIDE SEQUENCE</scope>
    <source>
        <strain evidence="2">IFM 56815</strain>
    </source>
</reference>
<comment type="caution">
    <text evidence="2">The sequence shown here is derived from an EMBL/GenBank/DDBJ whole genome shotgun (WGS) entry which is preliminary data.</text>
</comment>
<evidence type="ECO:0000313" key="2">
    <source>
        <dbReference type="EMBL" id="GLA90334.1"/>
    </source>
</evidence>
<feature type="compositionally biased region" description="Basic and acidic residues" evidence="1">
    <location>
        <begin position="38"/>
        <end position="55"/>
    </location>
</feature>
<organism evidence="2 3">
    <name type="scientific">Aspergillus tubingensis</name>
    <dbReference type="NCBI Taxonomy" id="5068"/>
    <lineage>
        <taxon>Eukaryota</taxon>
        <taxon>Fungi</taxon>
        <taxon>Dikarya</taxon>
        <taxon>Ascomycota</taxon>
        <taxon>Pezizomycotina</taxon>
        <taxon>Eurotiomycetes</taxon>
        <taxon>Eurotiomycetidae</taxon>
        <taxon>Eurotiales</taxon>
        <taxon>Aspergillaceae</taxon>
        <taxon>Aspergillus</taxon>
        <taxon>Aspergillus subgen. Circumdati</taxon>
    </lineage>
</organism>
<protein>
    <submittedName>
        <fullName evidence="2">Uncharacterized protein</fullName>
    </submittedName>
</protein>
<feature type="region of interest" description="Disordered" evidence="1">
    <location>
        <begin position="36"/>
        <end position="68"/>
    </location>
</feature>
<name>A0A9W6B012_ASPTU</name>
<dbReference type="Proteomes" id="UP001144157">
    <property type="component" value="Unassembled WGS sequence"/>
</dbReference>
<evidence type="ECO:0000313" key="3">
    <source>
        <dbReference type="Proteomes" id="UP001144157"/>
    </source>
</evidence>
<evidence type="ECO:0000256" key="1">
    <source>
        <dbReference type="SAM" id="MobiDB-lite"/>
    </source>
</evidence>
<proteinExistence type="predicted"/>
<gene>
    <name evidence="2" type="ORF">AtubIFM56815_005897</name>
</gene>
<dbReference type="EMBL" id="BRPE01000023">
    <property type="protein sequence ID" value="GLA90334.1"/>
    <property type="molecule type" value="Genomic_DNA"/>
</dbReference>
<dbReference type="AlphaFoldDB" id="A0A9W6B012"/>
<feature type="compositionally biased region" description="Polar residues" evidence="1">
    <location>
        <begin position="56"/>
        <end position="68"/>
    </location>
</feature>
<accession>A0A9W6B012</accession>